<evidence type="ECO:0000256" key="2">
    <source>
        <dbReference type="ARBA" id="ARBA00022803"/>
    </source>
</evidence>
<feature type="region of interest" description="Disordered" evidence="4">
    <location>
        <begin position="88"/>
        <end position="120"/>
    </location>
</feature>
<dbReference type="PANTHER" id="PTHR45831">
    <property type="entry name" value="LD24721P"/>
    <property type="match status" value="1"/>
</dbReference>
<dbReference type="GO" id="GO:0060090">
    <property type="term" value="F:molecular adaptor activity"/>
    <property type="evidence" value="ECO:0007669"/>
    <property type="project" value="TreeGrafter"/>
</dbReference>
<dbReference type="Gene3D" id="1.25.40.10">
    <property type="entry name" value="Tetratricopeptide repeat domain"/>
    <property type="match status" value="1"/>
</dbReference>
<dbReference type="GO" id="GO:0006620">
    <property type="term" value="P:post-translational protein targeting to endoplasmic reticulum membrane"/>
    <property type="evidence" value="ECO:0007669"/>
    <property type="project" value="TreeGrafter"/>
</dbReference>
<dbReference type="AlphaFoldDB" id="A0A9K3D233"/>
<gene>
    <name evidence="5" type="ORF">KIPB_009629</name>
</gene>
<name>A0A9K3D233_9EUKA</name>
<evidence type="ECO:0000256" key="4">
    <source>
        <dbReference type="SAM" id="MobiDB-lite"/>
    </source>
</evidence>
<dbReference type="GO" id="GO:0072380">
    <property type="term" value="C:TRC complex"/>
    <property type="evidence" value="ECO:0007669"/>
    <property type="project" value="TreeGrafter"/>
</dbReference>
<comment type="caution">
    <text evidence="5">The sequence shown here is derived from an EMBL/GenBank/DDBJ whole genome shotgun (WGS) entry which is preliminary data.</text>
</comment>
<keyword evidence="1" id="KW-0677">Repeat</keyword>
<dbReference type="PANTHER" id="PTHR45831:SF2">
    <property type="entry name" value="LD24721P"/>
    <property type="match status" value="1"/>
</dbReference>
<keyword evidence="2" id="KW-0802">TPR repeat</keyword>
<dbReference type="OrthoDB" id="2423701at2759"/>
<dbReference type="InterPro" id="IPR011990">
    <property type="entry name" value="TPR-like_helical_dom_sf"/>
</dbReference>
<evidence type="ECO:0000256" key="3">
    <source>
        <dbReference type="SAM" id="Coils"/>
    </source>
</evidence>
<proteinExistence type="predicted"/>
<evidence type="ECO:0000313" key="5">
    <source>
        <dbReference type="EMBL" id="GIQ87564.1"/>
    </source>
</evidence>
<accession>A0A9K3D233</accession>
<feature type="coiled-coil region" evidence="3">
    <location>
        <begin position="219"/>
        <end position="246"/>
    </location>
</feature>
<keyword evidence="6" id="KW-1185">Reference proteome</keyword>
<dbReference type="EMBL" id="BDIP01003328">
    <property type="protein sequence ID" value="GIQ87564.1"/>
    <property type="molecule type" value="Genomic_DNA"/>
</dbReference>
<dbReference type="SUPFAM" id="SSF48452">
    <property type="entry name" value="TPR-like"/>
    <property type="match status" value="1"/>
</dbReference>
<feature type="compositionally biased region" description="Low complexity" evidence="4">
    <location>
        <begin position="109"/>
        <end position="118"/>
    </location>
</feature>
<evidence type="ECO:0000313" key="6">
    <source>
        <dbReference type="Proteomes" id="UP000265618"/>
    </source>
</evidence>
<protein>
    <submittedName>
        <fullName evidence="5">Uncharacterized protein</fullName>
    </submittedName>
</protein>
<sequence length="414" mass="46126">MGPPQAHIFYVNRAIVHSKRQAWDKMVRDARMATDIQPEYAKGYHCLARGLLMTHDLHGAIAASEVAVTLQPSSESFQKMLSECLEKRPVGESDGVEEGPASSMELKPSTQTSSHSSSDVVPAAHMETIEEPGVMTRQELEAALMAAQEEITELQLTNNGIEGVFGVMASSIDTYRRRISLVGNTSSQNSFQALAPLSVGSVKEAIVTMGIEARAVPALQDVAMACDALSEEIDQLDQRMIGDQRQELGIATASFVSNRTDSIELHLLKHKICLGQVFTGVLYYLFDTVNEKVAPTIKFSVFLTLLEKEPRKRSDDEKRWNVVKGVLSLASPEGFLLIHILRDDRNFNTHSFEGTIGDMREFLITWVRELCSRTQTETEHESLSQILDLYFKTLPPSSFYRTPRKASELKKYQG</sequence>
<keyword evidence="3" id="KW-0175">Coiled coil</keyword>
<organism evidence="5 6">
    <name type="scientific">Kipferlia bialata</name>
    <dbReference type="NCBI Taxonomy" id="797122"/>
    <lineage>
        <taxon>Eukaryota</taxon>
        <taxon>Metamonada</taxon>
        <taxon>Carpediemonas-like organisms</taxon>
        <taxon>Kipferlia</taxon>
    </lineage>
</organism>
<dbReference type="Proteomes" id="UP000265618">
    <property type="component" value="Unassembled WGS sequence"/>
</dbReference>
<reference evidence="5 6" key="1">
    <citation type="journal article" date="2018" name="PLoS ONE">
        <title>The draft genome of Kipferlia bialata reveals reductive genome evolution in fornicate parasites.</title>
        <authorList>
            <person name="Tanifuji G."/>
            <person name="Takabayashi S."/>
            <person name="Kume K."/>
            <person name="Takagi M."/>
            <person name="Nakayama T."/>
            <person name="Kamikawa R."/>
            <person name="Inagaki Y."/>
            <person name="Hashimoto T."/>
        </authorList>
    </citation>
    <scope>NUCLEOTIDE SEQUENCE [LARGE SCALE GENOMIC DNA]</scope>
    <source>
        <strain evidence="5">NY0173</strain>
    </source>
</reference>
<evidence type="ECO:0000256" key="1">
    <source>
        <dbReference type="ARBA" id="ARBA00022737"/>
    </source>
</evidence>
<dbReference type="GO" id="GO:0016020">
    <property type="term" value="C:membrane"/>
    <property type="evidence" value="ECO:0007669"/>
    <property type="project" value="TreeGrafter"/>
</dbReference>
<dbReference type="InterPro" id="IPR047150">
    <property type="entry name" value="SGT"/>
</dbReference>